<evidence type="ECO:0000313" key="3">
    <source>
        <dbReference type="Proteomes" id="UP000243670"/>
    </source>
</evidence>
<dbReference type="Proteomes" id="UP000243670">
    <property type="component" value="Nucleomorph 3"/>
</dbReference>
<dbReference type="AlphaFoldDB" id="A0A060DBY1"/>
<evidence type="ECO:0000313" key="2">
    <source>
        <dbReference type="EMBL" id="AIB10000.1"/>
    </source>
</evidence>
<proteinExistence type="predicted"/>
<organism evidence="2 3">
    <name type="scientific">Lotharella oceanica</name>
    <dbReference type="NCBI Taxonomy" id="641309"/>
    <lineage>
        <taxon>Eukaryota</taxon>
        <taxon>Sar</taxon>
        <taxon>Rhizaria</taxon>
        <taxon>Cercozoa</taxon>
        <taxon>Chlorarachniophyceae</taxon>
        <taxon>Lotharella</taxon>
    </lineage>
</organism>
<accession>A0A060DBY1</accession>
<keyword evidence="1" id="KW-0812">Transmembrane</keyword>
<evidence type="ECO:0008006" key="4">
    <source>
        <dbReference type="Google" id="ProtNLM"/>
    </source>
</evidence>
<protein>
    <recommendedName>
        <fullName evidence="4">Ribosomal protein L14</fullName>
    </recommendedName>
</protein>
<dbReference type="EMBL" id="CP006629">
    <property type="protein sequence ID" value="AIB10000.1"/>
    <property type="molecule type" value="Genomic_DNA"/>
</dbReference>
<feature type="transmembrane region" description="Helical" evidence="1">
    <location>
        <begin position="82"/>
        <end position="102"/>
    </location>
</feature>
<evidence type="ECO:0000256" key="1">
    <source>
        <dbReference type="SAM" id="Phobius"/>
    </source>
</evidence>
<keyword evidence="1" id="KW-0472">Membrane</keyword>
<sequence length="162" mass="19411">MNKKLVKVIKQNPLIIKRNSNNNLLTGDIVIKNFGYNCGKIIIILYPLVNGNYITMRTNKTIFDKISISNKKLLTKTGFFHIIYKIIFENFSLCIFLTKNLLYIKKISKFFKDLLYRIKINKKNKRIIKNKKKNNSIWSMYEKVYLLKLCLNYIFLKIRPRY</sequence>
<reference evidence="2 3" key="1">
    <citation type="journal article" date="2014" name="BMC Genomics">
        <title>Nucleomorph and plastid genome sequences of the chlorarachniophyte Lotharella oceanica: convergent reductive evolution and frequent recombination in nucleomorph-bearing algae.</title>
        <authorList>
            <person name="Tanifuji G."/>
            <person name="Onodera N.T."/>
            <person name="Brown M.W."/>
            <person name="Curtis B.A."/>
            <person name="Roger A.J."/>
            <person name="Ka-Shu Wong G."/>
            <person name="Melkonian M."/>
            <person name="Archibald J.M."/>
        </authorList>
    </citation>
    <scope>NUCLEOTIDE SEQUENCE [LARGE SCALE GENOMIC DNA]</scope>
    <source>
        <strain evidence="2 3">CCMP622</strain>
    </source>
</reference>
<keyword evidence="1" id="KW-1133">Transmembrane helix</keyword>
<geneLocation type="nucleomorph" evidence="2"/>
<gene>
    <name evidence="2" type="ORF">M951_chr396</name>
</gene>
<name>A0A060DBY1_9EUKA</name>
<keyword evidence="2" id="KW-0542">Nucleomorph</keyword>